<organism evidence="2 3">
    <name type="scientific">Streptomyces guryensis</name>
    <dbReference type="NCBI Taxonomy" id="2886947"/>
    <lineage>
        <taxon>Bacteria</taxon>
        <taxon>Bacillati</taxon>
        <taxon>Actinomycetota</taxon>
        <taxon>Actinomycetes</taxon>
        <taxon>Kitasatosporales</taxon>
        <taxon>Streptomycetaceae</taxon>
        <taxon>Streptomyces</taxon>
    </lineage>
</organism>
<feature type="region of interest" description="Disordered" evidence="1">
    <location>
        <begin position="449"/>
        <end position="495"/>
    </location>
</feature>
<dbReference type="EMBL" id="JAJSBI010000031">
    <property type="protein sequence ID" value="MCD9879691.1"/>
    <property type="molecule type" value="Genomic_DNA"/>
</dbReference>
<protein>
    <submittedName>
        <fullName evidence="2">DUF3560 domain-containing protein</fullName>
    </submittedName>
</protein>
<dbReference type="Pfam" id="PF12083">
    <property type="entry name" value="DUF3560"/>
    <property type="match status" value="1"/>
</dbReference>
<dbReference type="RefSeq" id="WP_232654636.1">
    <property type="nucleotide sequence ID" value="NZ_JAJSBI010000031.1"/>
</dbReference>
<feature type="compositionally biased region" description="Low complexity" evidence="1">
    <location>
        <begin position="473"/>
        <end position="495"/>
    </location>
</feature>
<accession>A0A9Q3VWG4</accession>
<evidence type="ECO:0000256" key="1">
    <source>
        <dbReference type="SAM" id="MobiDB-lite"/>
    </source>
</evidence>
<sequence>MTIKITHTRREGTLVEGTEKGDEAGKILMRKEYGRRGGLAFRWGYDLQCWYLRHSRDHAADRWTVNKVRGYLEKAGYTVVVSIDDHKRRSYAEAEAERIERAGARAERYDGYAGNAASRAEAAHRSADAISEHMTGEPIKVGHHSERRHRRDIERMDNHMRRGIEESRKASYWADRAAAAEHFEAFRRDPNRTLRRLEKLRKELRDIEKWQRGESACGFPRSTTPEGLATLATERDVVLEKIAFEEAVIAGAEARGFKVWGPDDFTKGDFVNAGGTWREVLRVNKKSVTVPHLVTRTGMAVMRSRDRECTAGTVYYGHPSPCKGGKRCTCDTQTLPYDVVRGWASGADIARLEATEPEPEAERTVCPHCKRVAKGEKRFSTARGMCTVCGYAKPQNFEAGPAPAPEAAEHQEQAEQAPPVEELAPVAETCPMCHSSQWHAEVRRCAHCHHAPEGKPTPARPPPRWRTGRRTWRWCSSRSSPRRTPAAPASAPCGR</sequence>
<gene>
    <name evidence="2" type="ORF">LJ657_40195</name>
</gene>
<dbReference type="InterPro" id="IPR021944">
    <property type="entry name" value="DUF3560"/>
</dbReference>
<dbReference type="Proteomes" id="UP001108029">
    <property type="component" value="Unassembled WGS sequence"/>
</dbReference>
<keyword evidence="3" id="KW-1185">Reference proteome</keyword>
<reference evidence="2" key="1">
    <citation type="submission" date="2021-12" db="EMBL/GenBank/DDBJ databases">
        <authorList>
            <person name="Lee J.-H."/>
            <person name="Kim S.-B."/>
        </authorList>
    </citation>
    <scope>NUCLEOTIDE SEQUENCE</scope>
    <source>
        <strain evidence="2">NR30</strain>
    </source>
</reference>
<evidence type="ECO:0000313" key="3">
    <source>
        <dbReference type="Proteomes" id="UP001108029"/>
    </source>
</evidence>
<comment type="caution">
    <text evidence="2">The sequence shown here is derived from an EMBL/GenBank/DDBJ whole genome shotgun (WGS) entry which is preliminary data.</text>
</comment>
<name>A0A9Q3VWG4_9ACTN</name>
<proteinExistence type="predicted"/>
<feature type="region of interest" description="Disordered" evidence="1">
    <location>
        <begin position="400"/>
        <end position="420"/>
    </location>
</feature>
<evidence type="ECO:0000313" key="2">
    <source>
        <dbReference type="EMBL" id="MCD9879691.1"/>
    </source>
</evidence>
<dbReference type="AlphaFoldDB" id="A0A9Q3VWG4"/>